<comment type="function">
    <text evidence="12 13">Catalyzes the first step of the methylation pathway of phosphatidylcholine biosynthesis, the SAM-dependent methylation of phosphatidylethanolamine (PE) to phosphatidylmonomethylethanolamine (PMME).</text>
</comment>
<keyword evidence="10 12" id="KW-0594">Phospholipid biosynthesis</keyword>
<feature type="transmembrane region" description="Helical" evidence="12 13">
    <location>
        <begin position="266"/>
        <end position="288"/>
    </location>
</feature>
<keyword evidence="5 12" id="KW-0949">S-adenosyl-L-methionine</keyword>
<evidence type="ECO:0000256" key="4">
    <source>
        <dbReference type="ARBA" id="ARBA00022679"/>
    </source>
</evidence>
<proteinExistence type="inferred from homology"/>
<comment type="subcellular location">
    <subcellularLocation>
        <location evidence="1">Endomembrane system</location>
        <topology evidence="1">Multi-pass membrane protein</topology>
    </subcellularLocation>
    <subcellularLocation>
        <location evidence="12 13">Endoplasmic reticulum membrane</location>
        <topology evidence="12 13">Multi-pass membrane protein</topology>
    </subcellularLocation>
</comment>
<reference evidence="15 16" key="1">
    <citation type="submission" date="2023-04" db="EMBL/GenBank/DDBJ databases">
        <title>Genome of Basidiobolus ranarum AG-B5.</title>
        <authorList>
            <person name="Stajich J.E."/>
            <person name="Carter-House D."/>
            <person name="Gryganskyi A."/>
        </authorList>
    </citation>
    <scope>NUCLEOTIDE SEQUENCE [LARGE SCALE GENOMIC DNA]</scope>
    <source>
        <strain evidence="15 16">AG-B5</strain>
    </source>
</reference>
<keyword evidence="8 12" id="KW-0443">Lipid metabolism</keyword>
<dbReference type="Proteomes" id="UP001479436">
    <property type="component" value="Unassembled WGS sequence"/>
</dbReference>
<dbReference type="HAMAP" id="MF_03217">
    <property type="entry name" value="PEMT"/>
    <property type="match status" value="1"/>
</dbReference>
<dbReference type="PANTHER" id="PTHR32138">
    <property type="entry name" value="PHOSPHATIDYLETHANOLAMINE N-METHYLTRANSFERASE"/>
    <property type="match status" value="1"/>
</dbReference>
<dbReference type="GO" id="GO:0004608">
    <property type="term" value="F:phosphatidylethanolamine N-methyltransferase activity"/>
    <property type="evidence" value="ECO:0007669"/>
    <property type="project" value="UniProtKB-EC"/>
</dbReference>
<evidence type="ECO:0000256" key="13">
    <source>
        <dbReference type="RuleBase" id="RU361122"/>
    </source>
</evidence>
<comment type="pathway">
    <text evidence="12 13">Phospholipid metabolism; phosphatidylcholine biosynthesis.</text>
</comment>
<keyword evidence="9 12" id="KW-0472">Membrane</keyword>
<feature type="transmembrane region" description="Helical" evidence="12 13">
    <location>
        <begin position="66"/>
        <end position="86"/>
    </location>
</feature>
<evidence type="ECO:0000256" key="11">
    <source>
        <dbReference type="ARBA" id="ARBA00023264"/>
    </source>
</evidence>
<keyword evidence="3 12" id="KW-0489">Methyltransferase</keyword>
<feature type="compositionally biased region" description="Polar residues" evidence="14">
    <location>
        <begin position="321"/>
        <end position="330"/>
    </location>
</feature>
<evidence type="ECO:0000256" key="8">
    <source>
        <dbReference type="ARBA" id="ARBA00023098"/>
    </source>
</evidence>
<evidence type="ECO:0000256" key="7">
    <source>
        <dbReference type="ARBA" id="ARBA00022989"/>
    </source>
</evidence>
<comment type="similarity">
    <text evidence="12 13">Belongs to the class VI-like SAM-binding methyltransferase superfamily. CHO2 family.</text>
</comment>
<dbReference type="InterPro" id="IPR007318">
    <property type="entry name" value="Phopholipid_MeTrfase"/>
</dbReference>
<evidence type="ECO:0000256" key="10">
    <source>
        <dbReference type="ARBA" id="ARBA00023209"/>
    </source>
</evidence>
<dbReference type="PIRSF" id="PIRSF000383">
    <property type="entry name" value="PEAMT"/>
    <property type="match status" value="1"/>
</dbReference>
<dbReference type="GO" id="GO:0032259">
    <property type="term" value="P:methylation"/>
    <property type="evidence" value="ECO:0007669"/>
    <property type="project" value="UniProtKB-KW"/>
</dbReference>
<evidence type="ECO:0000256" key="5">
    <source>
        <dbReference type="ARBA" id="ARBA00022691"/>
    </source>
</evidence>
<keyword evidence="4 12" id="KW-0808">Transferase</keyword>
<evidence type="ECO:0000256" key="12">
    <source>
        <dbReference type="HAMAP-Rule" id="MF_03217"/>
    </source>
</evidence>
<protein>
    <recommendedName>
        <fullName evidence="12 13">Phosphatidylethanolamine N-methyltransferase</fullName>
        <shortName evidence="12">PE methyltransferase</shortName>
        <shortName evidence="12 13">PEAMT</shortName>
        <shortName evidence="12">PEMT</shortName>
        <ecNumber evidence="12 13">2.1.1.17</ecNumber>
    </recommendedName>
</protein>
<feature type="transmembrane region" description="Helical" evidence="12 13">
    <location>
        <begin position="92"/>
        <end position="113"/>
    </location>
</feature>
<gene>
    <name evidence="15" type="primary">CHO2_1</name>
    <name evidence="15" type="ORF">K7432_003317</name>
</gene>
<accession>A0ABR2X071</accession>
<feature type="transmembrane region" description="Helical" evidence="12 13">
    <location>
        <begin position="476"/>
        <end position="497"/>
    </location>
</feature>
<evidence type="ECO:0000256" key="1">
    <source>
        <dbReference type="ARBA" id="ARBA00004127"/>
    </source>
</evidence>
<feature type="transmembrane region" description="Helical" evidence="12 13">
    <location>
        <begin position="373"/>
        <end position="390"/>
    </location>
</feature>
<keyword evidence="11 12" id="KW-1208">Phospholipid metabolism</keyword>
<dbReference type="EMBL" id="JASJQH010000100">
    <property type="protein sequence ID" value="KAK9767125.1"/>
    <property type="molecule type" value="Genomic_DNA"/>
</dbReference>
<evidence type="ECO:0000313" key="15">
    <source>
        <dbReference type="EMBL" id="KAK9767125.1"/>
    </source>
</evidence>
<feature type="transmembrane region" description="Helical" evidence="12 13">
    <location>
        <begin position="540"/>
        <end position="564"/>
    </location>
</feature>
<dbReference type="Gene3D" id="2.60.40.2840">
    <property type="match status" value="1"/>
</dbReference>
<feature type="transmembrane region" description="Helical" evidence="12 13">
    <location>
        <begin position="234"/>
        <end position="254"/>
    </location>
</feature>
<evidence type="ECO:0000256" key="14">
    <source>
        <dbReference type="SAM" id="MobiDB-lite"/>
    </source>
</evidence>
<keyword evidence="6 12" id="KW-0812">Transmembrane</keyword>
<feature type="transmembrane region" description="Helical" evidence="12 13">
    <location>
        <begin position="396"/>
        <end position="422"/>
    </location>
</feature>
<evidence type="ECO:0000313" key="16">
    <source>
        <dbReference type="Proteomes" id="UP001479436"/>
    </source>
</evidence>
<keyword evidence="2 12" id="KW-0444">Lipid biosynthesis</keyword>
<feature type="transmembrane region" description="Helical" evidence="12 13">
    <location>
        <begin position="200"/>
        <end position="222"/>
    </location>
</feature>
<comment type="caution">
    <text evidence="12 13">Lacks conserved residue(s) required for the propagation of feature annotation.</text>
</comment>
<evidence type="ECO:0000256" key="3">
    <source>
        <dbReference type="ARBA" id="ARBA00022603"/>
    </source>
</evidence>
<evidence type="ECO:0000256" key="2">
    <source>
        <dbReference type="ARBA" id="ARBA00022516"/>
    </source>
</evidence>
<keyword evidence="16" id="KW-1185">Reference proteome</keyword>
<comment type="catalytic activity">
    <reaction evidence="12 13">
        <text>a 1,2-diacyl-sn-glycero-3-phosphoethanolamine + S-adenosyl-L-methionine = a 1,2-diacyl-sn-glycero-3-phospho-N-methylethanolamine + S-adenosyl-L-homocysteine + H(+)</text>
        <dbReference type="Rhea" id="RHEA:11164"/>
        <dbReference type="ChEBI" id="CHEBI:15378"/>
        <dbReference type="ChEBI" id="CHEBI:57856"/>
        <dbReference type="ChEBI" id="CHEBI:59789"/>
        <dbReference type="ChEBI" id="CHEBI:64573"/>
        <dbReference type="ChEBI" id="CHEBI:64612"/>
        <dbReference type="EC" id="2.1.1.17"/>
    </reaction>
</comment>
<sequence>MSLRQRNSIASDSESLTSSSTFSEVENDVDKPQVTYGKTASGKIFKVPATSDMLTTLFDPIVEKSAFDYFTLGVLCFQAFLFFVLPSEFRKYFFLVVFLLWRAAYNLGLGLLLKYQSDKRGLVSLARKKGIFDADKGGKYYTWIKKELTAKMGKDYDFESAPIEFNTWLLFRQVVDLILVNDFTSYMCFALSFMQGLESYGFMFNLLRWVGGIFLVAFNLWVKIDAHRVVKDFAWYWGDFFFLIEQSLTFDGVFEMAPHPMYSVGYIGYYGVSLMTASYTVLYVSLLAHATQFAFLYFVENPHIDKIYGTPQMPKRHNRPSVESDTDTSSNNDLCHSVGVNLDRYATRDIHNSYFRRDLIVFKNFDLFRSNDLFIVLIILYGGVIIPLLANGGEHIFTWFLVGQCLVWRLIHSYVLGAVLYFQSNAKFWTKHFIKYGGTNKDAFENWKSIYNLSLSMTFVSFLAVALRMYNLPADWTYGAVLLRHTFGLLLIALHIWTSVSVFEVLGDFGWFYGDFFIDEYPATLCYTGIYRFLNNPEKLIGHAAFWGITLMSNSMVIYGLVLFSQISNFLFLQYVEAPHMRKLYGNAIRKEAGLTRSVKTAKFIPKPIRERLEETPEIQMIVMNTRAAEKIVERVTESFEKVAERVVEETAGIVDKAKPKLQEIISETRSLITQSQVKIAEVRMTSEQALERKDSLQYSLQIQNSTITSSCIFPLGEPIKLTWTAPSNHSNEDWIGVYKVGANGSNKITSIASKGRYLYVFKKTDEENEAEQPIAHGTTGATITGEMVFTVDKLPWEVGTYEFRYHHDGKHSVLALTQPFDITVGILPQHPTQQEIQNTLFPVIQRCLATDDIHFPELPEDEFDGLKESDARKIVYAIKLMYGVEFSWKVVEMDGNVSHLANRIYHARKVLVPAPSFKESQEPSDPSTISN</sequence>
<dbReference type="Pfam" id="PF04191">
    <property type="entry name" value="PEMT"/>
    <property type="match status" value="2"/>
</dbReference>
<dbReference type="InterPro" id="IPR016219">
    <property type="entry name" value="Phosphatid-EA_MeTrfase_fun"/>
</dbReference>
<organism evidence="15 16">
    <name type="scientific">Basidiobolus ranarum</name>
    <dbReference type="NCBI Taxonomy" id="34480"/>
    <lineage>
        <taxon>Eukaryota</taxon>
        <taxon>Fungi</taxon>
        <taxon>Fungi incertae sedis</taxon>
        <taxon>Zoopagomycota</taxon>
        <taxon>Entomophthoromycotina</taxon>
        <taxon>Basidiobolomycetes</taxon>
        <taxon>Basidiobolales</taxon>
        <taxon>Basidiobolaceae</taxon>
        <taxon>Basidiobolus</taxon>
    </lineage>
</organism>
<dbReference type="EC" id="2.1.1.17" evidence="12 13"/>
<feature type="transmembrane region" description="Helical" evidence="12 13">
    <location>
        <begin position="450"/>
        <end position="470"/>
    </location>
</feature>
<keyword evidence="12 13" id="KW-0256">Endoplasmic reticulum</keyword>
<dbReference type="PANTHER" id="PTHR32138:SF0">
    <property type="entry name" value="PHOSPHATIDYLETHANOLAMINE N-METHYLTRANSFERASE"/>
    <property type="match status" value="1"/>
</dbReference>
<dbReference type="PROSITE" id="PS51598">
    <property type="entry name" value="SAM_CHO2"/>
    <property type="match status" value="1"/>
</dbReference>
<comment type="caution">
    <text evidence="15">The sequence shown here is derived from an EMBL/GenBank/DDBJ whole genome shotgun (WGS) entry which is preliminary data.</text>
</comment>
<evidence type="ECO:0000256" key="9">
    <source>
        <dbReference type="ARBA" id="ARBA00023136"/>
    </source>
</evidence>
<evidence type="ECO:0000256" key="6">
    <source>
        <dbReference type="ARBA" id="ARBA00022692"/>
    </source>
</evidence>
<feature type="region of interest" description="Disordered" evidence="14">
    <location>
        <begin position="311"/>
        <end position="330"/>
    </location>
</feature>
<name>A0ABR2X071_9FUNG</name>
<keyword evidence="7 12" id="KW-1133">Transmembrane helix</keyword>